<evidence type="ECO:0000256" key="1">
    <source>
        <dbReference type="ARBA" id="ARBA00008455"/>
    </source>
</evidence>
<gene>
    <name evidence="11" type="ORF">TIFTF001_002737</name>
</gene>
<keyword evidence="5" id="KW-1015">Disulfide bond</keyword>
<reference evidence="11" key="2">
    <citation type="submission" date="2023-07" db="EMBL/GenBank/DDBJ databases">
        <title>draft genome sequence of fig (Ficus carica).</title>
        <authorList>
            <person name="Takahashi T."/>
            <person name="Nishimura K."/>
        </authorList>
    </citation>
    <scope>NUCLEOTIDE SEQUENCE</scope>
</reference>
<dbReference type="SMR" id="A0A2Z6DRL4"/>
<evidence type="ECO:0000259" key="9">
    <source>
        <dbReference type="SMART" id="SM00848"/>
    </source>
</evidence>
<dbReference type="Pfam" id="PF08246">
    <property type="entry name" value="Inhibitor_I29"/>
    <property type="match status" value="1"/>
</dbReference>
<evidence type="ECO:0000256" key="4">
    <source>
        <dbReference type="ARBA" id="ARBA00022807"/>
    </source>
</evidence>
<evidence type="ECO:0000256" key="7">
    <source>
        <dbReference type="SAM" id="SignalP"/>
    </source>
</evidence>
<evidence type="ECO:0000256" key="6">
    <source>
        <dbReference type="ARBA" id="ARBA00023180"/>
    </source>
</evidence>
<evidence type="ECO:0000256" key="3">
    <source>
        <dbReference type="ARBA" id="ARBA00022801"/>
    </source>
</evidence>
<sequence length="361" mass="40090">MALTVFTTILTIVLCLALSYPPLTSSRTDAEVREMFVNWMATHGRAYNSLGEEARRFEIFKDNLRFVDEHNAVQNRTYKVGMNTFADMTNEEYRRKMLGARVDPELIKTKVASSRYAPHAAESLPETVDWRIQGAVNPIRNQGRCGSCWAFSVVAVVEGITKIVTDELPSLSEQQLVDCATSYKNLGCSGGWMTKAYDYIIKNGGITSQSNYPYTARKGECNKDLASQIVATIDSYEHVPRNNENALKNAVANQPVSVTIEAGGRAFQLYKSGVFTGSCGTKLDHAVVAIGYGSENDVDYWLVRNSWGTNWGERGYIKLQRNVAEPTGKCGIAMQSTYPVKKTSTKPYWAYEVDAEMVAVA</sequence>
<keyword evidence="4" id="KW-0788">Thiol protease</keyword>
<evidence type="ECO:0000313" key="12">
    <source>
        <dbReference type="Proteomes" id="UP001187192"/>
    </source>
</evidence>
<evidence type="ECO:0000256" key="5">
    <source>
        <dbReference type="ARBA" id="ARBA00023157"/>
    </source>
</evidence>
<organism evidence="10">
    <name type="scientific">Ficus carica</name>
    <name type="common">Common fig</name>
    <dbReference type="NCBI Taxonomy" id="3494"/>
    <lineage>
        <taxon>Eukaryota</taxon>
        <taxon>Viridiplantae</taxon>
        <taxon>Streptophyta</taxon>
        <taxon>Embryophyta</taxon>
        <taxon>Tracheophyta</taxon>
        <taxon>Spermatophyta</taxon>
        <taxon>Magnoliopsida</taxon>
        <taxon>eudicotyledons</taxon>
        <taxon>Gunneridae</taxon>
        <taxon>Pentapetalae</taxon>
        <taxon>rosids</taxon>
        <taxon>fabids</taxon>
        <taxon>Rosales</taxon>
        <taxon>Moraceae</taxon>
        <taxon>Ficeae</taxon>
        <taxon>Ficus</taxon>
    </lineage>
</organism>
<evidence type="ECO:0000313" key="10">
    <source>
        <dbReference type="EMBL" id="BBD74165.1"/>
    </source>
</evidence>
<evidence type="ECO:0000259" key="8">
    <source>
        <dbReference type="SMART" id="SM00645"/>
    </source>
</evidence>
<feature type="chain" id="PRO_5041806910" evidence="7">
    <location>
        <begin position="18"/>
        <end position="361"/>
    </location>
</feature>
<keyword evidence="12" id="KW-1185">Reference proteome</keyword>
<dbReference type="InterPro" id="IPR039417">
    <property type="entry name" value="Peptidase_C1A_papain-like"/>
</dbReference>
<dbReference type="PROSITE" id="PS00139">
    <property type="entry name" value="THIOL_PROTEASE_CYS"/>
    <property type="match status" value="1"/>
</dbReference>
<feature type="domain" description="Peptidase C1A papain C-terminal" evidence="8">
    <location>
        <begin position="124"/>
        <end position="340"/>
    </location>
</feature>
<dbReference type="PROSITE" id="PS00640">
    <property type="entry name" value="THIOL_PROTEASE_ASN"/>
    <property type="match status" value="1"/>
</dbReference>
<dbReference type="InterPro" id="IPR000169">
    <property type="entry name" value="Pept_cys_AS"/>
</dbReference>
<dbReference type="InterPro" id="IPR000668">
    <property type="entry name" value="Peptidase_C1A_C"/>
</dbReference>
<dbReference type="SMART" id="SM00848">
    <property type="entry name" value="Inhibitor_I29"/>
    <property type="match status" value="1"/>
</dbReference>
<dbReference type="AlphaFoldDB" id="A0A2Z6DRL4"/>
<protein>
    <submittedName>
        <fullName evidence="10">Ficin 1a</fullName>
    </submittedName>
</protein>
<dbReference type="InterPro" id="IPR013201">
    <property type="entry name" value="Prot_inhib_I29"/>
</dbReference>
<dbReference type="EMBL" id="BTGU01000002">
    <property type="protein sequence ID" value="GMN30277.1"/>
    <property type="molecule type" value="Genomic_DNA"/>
</dbReference>
<dbReference type="PANTHER" id="PTHR12411">
    <property type="entry name" value="CYSTEINE PROTEASE FAMILY C1-RELATED"/>
    <property type="match status" value="1"/>
</dbReference>
<keyword evidence="2" id="KW-0645">Protease</keyword>
<dbReference type="CDD" id="cd02248">
    <property type="entry name" value="Peptidase_C1A"/>
    <property type="match status" value="1"/>
</dbReference>
<keyword evidence="6" id="KW-0325">Glycoprotein</keyword>
<proteinExistence type="evidence at transcript level"/>
<name>A0A2Z6DRL4_FICCA</name>
<dbReference type="InterPro" id="IPR025661">
    <property type="entry name" value="Pept_asp_AS"/>
</dbReference>
<dbReference type="GO" id="GO:0008234">
    <property type="term" value="F:cysteine-type peptidase activity"/>
    <property type="evidence" value="ECO:0007669"/>
    <property type="project" value="UniProtKB-KW"/>
</dbReference>
<dbReference type="Pfam" id="PF00112">
    <property type="entry name" value="Peptidase_C1"/>
    <property type="match status" value="1"/>
</dbReference>
<dbReference type="PRINTS" id="PR00705">
    <property type="entry name" value="PAPAIN"/>
</dbReference>
<accession>A0A2Z6DRL4</accession>
<feature type="domain" description="Cathepsin propeptide inhibitor" evidence="9">
    <location>
        <begin position="36"/>
        <end position="93"/>
    </location>
</feature>
<dbReference type="EMBL" id="LC222277">
    <property type="protein sequence ID" value="BBD74165.1"/>
    <property type="molecule type" value="mRNA"/>
</dbReference>
<dbReference type="InterPro" id="IPR025660">
    <property type="entry name" value="Pept_his_AS"/>
</dbReference>
<dbReference type="GO" id="GO:0006508">
    <property type="term" value="P:proteolysis"/>
    <property type="evidence" value="ECO:0007669"/>
    <property type="project" value="UniProtKB-KW"/>
</dbReference>
<comment type="similarity">
    <text evidence="1">Belongs to the peptidase C1 family.</text>
</comment>
<keyword evidence="3" id="KW-0378">Hydrolase</keyword>
<dbReference type="Proteomes" id="UP001187192">
    <property type="component" value="Unassembled WGS sequence"/>
</dbReference>
<feature type="signal peptide" evidence="7">
    <location>
        <begin position="1"/>
        <end position="17"/>
    </location>
</feature>
<evidence type="ECO:0000313" key="11">
    <source>
        <dbReference type="EMBL" id="GMN30277.1"/>
    </source>
</evidence>
<reference evidence="10" key="1">
    <citation type="journal article" date="2018" name="Planta">
        <title>Comparative multi-omics analysis reveals diverse latex-based defense strategies against pests among latex-producing organs of the fig tree (Ficus carica).</title>
        <authorList>
            <person name="Kitajima S."/>
            <person name="Aoki W."/>
            <person name="Shibata D."/>
            <person name="Nakajima D."/>
            <person name="Sakurai N."/>
            <person name="Yazaki K."/>
            <person name="Munakata R."/>
            <person name="Taira T."/>
            <person name="Kobayashi M."/>
            <person name="Aburaya S."/>
            <person name="Savadogo E.H."/>
            <person name="Hibino S."/>
            <person name="Yano H."/>
        </authorList>
    </citation>
    <scope>NUCLEOTIDE SEQUENCE</scope>
</reference>
<keyword evidence="7" id="KW-0732">Signal</keyword>
<dbReference type="FunFam" id="3.90.70.10:FF:000068">
    <property type="entry name" value="Cysteine protease 1"/>
    <property type="match status" value="1"/>
</dbReference>
<dbReference type="SUPFAM" id="SSF54001">
    <property type="entry name" value="Cysteine proteinases"/>
    <property type="match status" value="1"/>
</dbReference>
<dbReference type="PROSITE" id="PS00639">
    <property type="entry name" value="THIOL_PROTEASE_HIS"/>
    <property type="match status" value="1"/>
</dbReference>
<dbReference type="SMART" id="SM00645">
    <property type="entry name" value="Pept_C1"/>
    <property type="match status" value="1"/>
</dbReference>
<evidence type="ECO:0000256" key="2">
    <source>
        <dbReference type="ARBA" id="ARBA00022670"/>
    </source>
</evidence>
<dbReference type="InterPro" id="IPR013128">
    <property type="entry name" value="Peptidase_C1A"/>
</dbReference>
<dbReference type="Gene3D" id="3.90.70.10">
    <property type="entry name" value="Cysteine proteinases"/>
    <property type="match status" value="1"/>
</dbReference>
<dbReference type="InterPro" id="IPR038765">
    <property type="entry name" value="Papain-like_cys_pep_sf"/>
</dbReference>